<evidence type="ECO:0000259" key="12">
    <source>
        <dbReference type="PROSITE" id="PS52015"/>
    </source>
</evidence>
<dbReference type="Proteomes" id="UP000823786">
    <property type="component" value="Unassembled WGS sequence"/>
</dbReference>
<organism evidence="13 14">
    <name type="scientific">Rhizobium herbae</name>
    <dbReference type="NCBI Taxonomy" id="508661"/>
    <lineage>
        <taxon>Bacteria</taxon>
        <taxon>Pseudomonadati</taxon>
        <taxon>Pseudomonadota</taxon>
        <taxon>Alphaproteobacteria</taxon>
        <taxon>Hyphomicrobiales</taxon>
        <taxon>Rhizobiaceae</taxon>
        <taxon>Rhizobium/Agrobacterium group</taxon>
        <taxon>Rhizobium</taxon>
    </lineage>
</organism>
<dbReference type="InterPro" id="IPR051045">
    <property type="entry name" value="TonB-dependent_transducer"/>
</dbReference>
<evidence type="ECO:0000256" key="7">
    <source>
        <dbReference type="ARBA" id="ARBA00022927"/>
    </source>
</evidence>
<evidence type="ECO:0000256" key="5">
    <source>
        <dbReference type="ARBA" id="ARBA00022519"/>
    </source>
</evidence>
<feature type="domain" description="TonB C-terminal" evidence="12">
    <location>
        <begin position="182"/>
        <end position="273"/>
    </location>
</feature>
<dbReference type="PANTHER" id="PTHR33446:SF2">
    <property type="entry name" value="PROTEIN TONB"/>
    <property type="match status" value="1"/>
</dbReference>
<keyword evidence="6" id="KW-0812">Transmembrane</keyword>
<keyword evidence="3 10" id="KW-0813">Transport</keyword>
<keyword evidence="14" id="KW-1185">Reference proteome</keyword>
<keyword evidence="5 10" id="KW-0997">Cell inner membrane</keyword>
<keyword evidence="8" id="KW-1133">Transmembrane helix</keyword>
<accession>A0ABS4ETG4</accession>
<dbReference type="Gene3D" id="3.30.1150.10">
    <property type="match status" value="1"/>
</dbReference>
<evidence type="ECO:0000256" key="9">
    <source>
        <dbReference type="ARBA" id="ARBA00023136"/>
    </source>
</evidence>
<keyword evidence="7 10" id="KW-0653">Protein transport</keyword>
<evidence type="ECO:0000256" key="11">
    <source>
        <dbReference type="SAM" id="MobiDB-lite"/>
    </source>
</evidence>
<dbReference type="EMBL" id="JAGGJV010000009">
    <property type="protein sequence ID" value="MBP1861234.1"/>
    <property type="molecule type" value="Genomic_DNA"/>
</dbReference>
<evidence type="ECO:0000256" key="2">
    <source>
        <dbReference type="ARBA" id="ARBA00006555"/>
    </source>
</evidence>
<feature type="region of interest" description="Disordered" evidence="11">
    <location>
        <begin position="37"/>
        <end position="179"/>
    </location>
</feature>
<feature type="compositionally biased region" description="Basic and acidic residues" evidence="11">
    <location>
        <begin position="101"/>
        <end position="130"/>
    </location>
</feature>
<dbReference type="PANTHER" id="PTHR33446">
    <property type="entry name" value="PROTEIN TONB-RELATED"/>
    <property type="match status" value="1"/>
</dbReference>
<evidence type="ECO:0000256" key="10">
    <source>
        <dbReference type="RuleBase" id="RU362123"/>
    </source>
</evidence>
<protein>
    <recommendedName>
        <fullName evidence="10">Protein TonB</fullName>
    </recommendedName>
</protein>
<evidence type="ECO:0000256" key="8">
    <source>
        <dbReference type="ARBA" id="ARBA00022989"/>
    </source>
</evidence>
<proteinExistence type="inferred from homology"/>
<dbReference type="InterPro" id="IPR006260">
    <property type="entry name" value="TonB/TolA_C"/>
</dbReference>
<dbReference type="InterPro" id="IPR037682">
    <property type="entry name" value="TonB_C"/>
</dbReference>
<dbReference type="Pfam" id="PF03544">
    <property type="entry name" value="TonB_C"/>
    <property type="match status" value="1"/>
</dbReference>
<dbReference type="RefSeq" id="WP_234937519.1">
    <property type="nucleotide sequence ID" value="NZ_JAGGJV010000009.1"/>
</dbReference>
<reference evidence="13 14" key="1">
    <citation type="submission" date="2021-03" db="EMBL/GenBank/DDBJ databases">
        <title>Genomic Encyclopedia of Type Strains, Phase IV (KMG-IV): sequencing the most valuable type-strain genomes for metagenomic binning, comparative biology and taxonomic classification.</title>
        <authorList>
            <person name="Goeker M."/>
        </authorList>
    </citation>
    <scope>NUCLEOTIDE SEQUENCE [LARGE SCALE GENOMIC DNA]</scope>
    <source>
        <strain evidence="13 14">DSM 26427</strain>
    </source>
</reference>
<evidence type="ECO:0000256" key="4">
    <source>
        <dbReference type="ARBA" id="ARBA00022475"/>
    </source>
</evidence>
<keyword evidence="10" id="KW-0735">Signal-anchor</keyword>
<evidence type="ECO:0000256" key="1">
    <source>
        <dbReference type="ARBA" id="ARBA00004383"/>
    </source>
</evidence>
<name>A0ABS4ETG4_9HYPH</name>
<comment type="similarity">
    <text evidence="2 10">Belongs to the TonB family.</text>
</comment>
<dbReference type="PROSITE" id="PS52015">
    <property type="entry name" value="TONB_CTD"/>
    <property type="match status" value="1"/>
</dbReference>
<evidence type="ECO:0000256" key="3">
    <source>
        <dbReference type="ARBA" id="ARBA00022448"/>
    </source>
</evidence>
<dbReference type="PRINTS" id="PR01374">
    <property type="entry name" value="TONBPROTEIN"/>
</dbReference>
<comment type="function">
    <text evidence="10">Interacts with outer membrane receptor proteins that carry out high-affinity binding and energy dependent uptake into the periplasmic space of specific substrates. It could act to transduce energy from the cytoplasmic membrane to specific energy-requiring processes in the outer membrane, resulting in the release into the periplasm of ligands bound by these outer membrane proteins.</text>
</comment>
<feature type="compositionally biased region" description="Low complexity" evidence="11">
    <location>
        <begin position="42"/>
        <end position="53"/>
    </location>
</feature>
<dbReference type="NCBIfam" id="TIGR01352">
    <property type="entry name" value="tonB_Cterm"/>
    <property type="match status" value="1"/>
</dbReference>
<evidence type="ECO:0000313" key="14">
    <source>
        <dbReference type="Proteomes" id="UP000823786"/>
    </source>
</evidence>
<keyword evidence="4 10" id="KW-1003">Cell membrane</keyword>
<comment type="subcellular location">
    <subcellularLocation>
        <location evidence="1 10">Cell inner membrane</location>
        <topology evidence="1 10">Single-pass membrane protein</topology>
        <orientation evidence="1 10">Periplasmic side</orientation>
    </subcellularLocation>
</comment>
<evidence type="ECO:0000256" key="6">
    <source>
        <dbReference type="ARBA" id="ARBA00022692"/>
    </source>
</evidence>
<gene>
    <name evidence="13" type="ORF">J2Z75_004762</name>
</gene>
<sequence length="273" mass="29199">MVEGGEEMEVAVLGNAFEETILAGDPDEAIVPEEIQPEEVEPQPVEVAEVPPVQSEVTAETPTDILPTEADVILPAEEIPPVTAEQPEITATVAPAETVTPEEKPEPEEIKPEPKKKPEPLKKPEKEKPQKKPVKKRAGDAGKQVESANKGQADGMENAVSNSNSGKKGKVSEQAGNASLSNYDGKIRAKLSRAKRYPSAARREKAEGTATIRFVVQSNGSLGSVSLIRSSGFQALDDAAVQSAQRAGPFADTPNGQPRTIIIPIEFRFPGRR</sequence>
<dbReference type="InterPro" id="IPR003538">
    <property type="entry name" value="TonB"/>
</dbReference>
<feature type="compositionally biased region" description="Low complexity" evidence="11">
    <location>
        <begin position="87"/>
        <end position="99"/>
    </location>
</feature>
<keyword evidence="9" id="KW-0472">Membrane</keyword>
<evidence type="ECO:0000313" key="13">
    <source>
        <dbReference type="EMBL" id="MBP1861234.1"/>
    </source>
</evidence>
<dbReference type="SUPFAM" id="SSF74653">
    <property type="entry name" value="TolA/TonB C-terminal domain"/>
    <property type="match status" value="1"/>
</dbReference>
<comment type="caution">
    <text evidence="13">The sequence shown here is derived from an EMBL/GenBank/DDBJ whole genome shotgun (WGS) entry which is preliminary data.</text>
</comment>